<dbReference type="GO" id="GO:0016020">
    <property type="term" value="C:membrane"/>
    <property type="evidence" value="ECO:0007669"/>
    <property type="project" value="InterPro"/>
</dbReference>
<dbReference type="Pfam" id="PF00892">
    <property type="entry name" value="EamA"/>
    <property type="match status" value="2"/>
</dbReference>
<reference evidence="4" key="1">
    <citation type="submission" date="2019-12" db="EMBL/GenBank/DDBJ databases">
        <title>High-Quality draft genome sequences of three cyanobacteria isolated from the limestone walls of the Old Cathedral of Coimbra.</title>
        <authorList>
            <person name="Tiago I."/>
            <person name="Soares F."/>
            <person name="Portugal A."/>
        </authorList>
    </citation>
    <scope>NUCLEOTIDE SEQUENCE</scope>
    <source>
        <strain evidence="4">A</strain>
    </source>
</reference>
<accession>A0A8J8CKV4</accession>
<comment type="similarity">
    <text evidence="1">Belongs to the EamA transporter family.</text>
</comment>
<protein>
    <submittedName>
        <fullName evidence="4">EamA family transporter</fullName>
    </submittedName>
</protein>
<keyword evidence="2" id="KW-1133">Transmembrane helix</keyword>
<evidence type="ECO:0000313" key="5">
    <source>
        <dbReference type="Proteomes" id="UP000646053"/>
    </source>
</evidence>
<feature type="transmembrane region" description="Helical" evidence="2">
    <location>
        <begin position="189"/>
        <end position="210"/>
    </location>
</feature>
<dbReference type="SUPFAM" id="SSF103481">
    <property type="entry name" value="Multidrug resistance efflux transporter EmrE"/>
    <property type="match status" value="2"/>
</dbReference>
<keyword evidence="2" id="KW-0472">Membrane</keyword>
<dbReference type="AlphaFoldDB" id="A0A8J8CKV4"/>
<keyword evidence="5" id="KW-1185">Reference proteome</keyword>
<dbReference type="PANTHER" id="PTHR22911">
    <property type="entry name" value="ACYL-MALONYL CONDENSING ENZYME-RELATED"/>
    <property type="match status" value="1"/>
</dbReference>
<evidence type="ECO:0000313" key="4">
    <source>
        <dbReference type="EMBL" id="NDJ17045.1"/>
    </source>
</evidence>
<dbReference type="PANTHER" id="PTHR22911:SF137">
    <property type="entry name" value="SOLUTE CARRIER FAMILY 35 MEMBER G2-RELATED"/>
    <property type="match status" value="1"/>
</dbReference>
<feature type="transmembrane region" description="Helical" evidence="2">
    <location>
        <begin position="69"/>
        <end position="90"/>
    </location>
</feature>
<dbReference type="InterPro" id="IPR000620">
    <property type="entry name" value="EamA_dom"/>
</dbReference>
<evidence type="ECO:0000256" key="1">
    <source>
        <dbReference type="ARBA" id="ARBA00007362"/>
    </source>
</evidence>
<proteinExistence type="inferred from homology"/>
<feature type="transmembrane region" description="Helical" evidence="2">
    <location>
        <begin position="38"/>
        <end position="57"/>
    </location>
</feature>
<feature type="domain" description="EamA" evidence="3">
    <location>
        <begin position="10"/>
        <end position="143"/>
    </location>
</feature>
<sequence>MFQVFISYRGEIAGLSAALIWACASLVYIGVGRQIAPLALNLTKGWMAIALIALTGLATGQTLPTLDSASLIVLLLSGAIGVGVGDTAYFNALNLIGARRTLLFETLAPALAALLALFFLQEQLSLQAWFGIFLVLAGVVWVVLERLPELSEAPHQTLRGILFGLLAALAQAIGAVLSRSAFIGSDVDTLSSTLIRLIGATLVLLIWGTLQQQTREIVKPLQSQRLFLIIAGTAFISTYLGIWLQQTSLKYAPTGVAQALTSTSPLFVIPLVRLMGDRVSMRAVVGVLIALVGVSLLFSRA</sequence>
<dbReference type="InterPro" id="IPR037185">
    <property type="entry name" value="EmrE-like"/>
</dbReference>
<comment type="caution">
    <text evidence="4">The sequence shown here is derived from an EMBL/GenBank/DDBJ whole genome shotgun (WGS) entry which is preliminary data.</text>
</comment>
<gene>
    <name evidence="4" type="ORF">GS601_07045</name>
</gene>
<dbReference type="RefSeq" id="WP_162422560.1">
    <property type="nucleotide sequence ID" value="NZ_WVIE01000006.1"/>
</dbReference>
<feature type="transmembrane region" description="Helical" evidence="2">
    <location>
        <begin position="156"/>
        <end position="177"/>
    </location>
</feature>
<dbReference type="Gene3D" id="1.10.3730.20">
    <property type="match status" value="1"/>
</dbReference>
<feature type="transmembrane region" description="Helical" evidence="2">
    <location>
        <begin position="102"/>
        <end position="120"/>
    </location>
</feature>
<feature type="transmembrane region" description="Helical" evidence="2">
    <location>
        <begin position="12"/>
        <end position="31"/>
    </location>
</feature>
<organism evidence="4 5">
    <name type="scientific">Myxacorys almedinensis A</name>
    <dbReference type="NCBI Taxonomy" id="2690445"/>
    <lineage>
        <taxon>Bacteria</taxon>
        <taxon>Bacillati</taxon>
        <taxon>Cyanobacteriota</taxon>
        <taxon>Cyanophyceae</taxon>
        <taxon>Leptolyngbyales</taxon>
        <taxon>Leptolyngbyaceae</taxon>
        <taxon>Myxacorys</taxon>
        <taxon>Myxacorys almedinensis</taxon>
    </lineage>
</organism>
<name>A0A8J8CKV4_9CYAN</name>
<feature type="transmembrane region" description="Helical" evidence="2">
    <location>
        <begin position="279"/>
        <end position="298"/>
    </location>
</feature>
<keyword evidence="2" id="KW-0812">Transmembrane</keyword>
<evidence type="ECO:0000256" key="2">
    <source>
        <dbReference type="SAM" id="Phobius"/>
    </source>
</evidence>
<feature type="transmembrane region" description="Helical" evidence="2">
    <location>
        <begin position="126"/>
        <end position="144"/>
    </location>
</feature>
<dbReference type="EMBL" id="WVIE01000006">
    <property type="protein sequence ID" value="NDJ17045.1"/>
    <property type="molecule type" value="Genomic_DNA"/>
</dbReference>
<dbReference type="Proteomes" id="UP000646053">
    <property type="component" value="Unassembled WGS sequence"/>
</dbReference>
<evidence type="ECO:0000259" key="3">
    <source>
        <dbReference type="Pfam" id="PF00892"/>
    </source>
</evidence>
<feature type="domain" description="EamA" evidence="3">
    <location>
        <begin position="159"/>
        <end position="298"/>
    </location>
</feature>
<feature type="transmembrane region" description="Helical" evidence="2">
    <location>
        <begin position="226"/>
        <end position="245"/>
    </location>
</feature>